<dbReference type="Proteomes" id="UP000318590">
    <property type="component" value="Unassembled WGS sequence"/>
</dbReference>
<accession>A0A547Q6C9</accession>
<dbReference type="OrthoDB" id="7864782at2"/>
<evidence type="ECO:0000313" key="1">
    <source>
        <dbReference type="EMBL" id="TRD21914.1"/>
    </source>
</evidence>
<dbReference type="EMBL" id="VFSV01000009">
    <property type="protein sequence ID" value="TRD21914.1"/>
    <property type="molecule type" value="Genomic_DNA"/>
</dbReference>
<organism evidence="1 2">
    <name type="scientific">Palleronia caenipelagi</name>
    <dbReference type="NCBI Taxonomy" id="2489174"/>
    <lineage>
        <taxon>Bacteria</taxon>
        <taxon>Pseudomonadati</taxon>
        <taxon>Pseudomonadota</taxon>
        <taxon>Alphaproteobacteria</taxon>
        <taxon>Rhodobacterales</taxon>
        <taxon>Roseobacteraceae</taxon>
        <taxon>Palleronia</taxon>
    </lineage>
</organism>
<name>A0A547Q6C9_9RHOB</name>
<proteinExistence type="predicted"/>
<comment type="caution">
    <text evidence="1">The sequence shown here is derived from an EMBL/GenBank/DDBJ whole genome shotgun (WGS) entry which is preliminary data.</text>
</comment>
<protein>
    <submittedName>
        <fullName evidence="1">Uncharacterized protein</fullName>
    </submittedName>
</protein>
<reference evidence="1 2" key="1">
    <citation type="submission" date="2019-06" db="EMBL/GenBank/DDBJ databases">
        <title>Paenimaribius caenipelagi gen. nov., sp. nov., isolated from a tidal flat.</title>
        <authorList>
            <person name="Yoon J.-H."/>
        </authorList>
    </citation>
    <scope>NUCLEOTIDE SEQUENCE [LARGE SCALE GENOMIC DNA]</scope>
    <source>
        <strain evidence="1 2">JBTF-M29</strain>
    </source>
</reference>
<gene>
    <name evidence="1" type="ORF">FEV53_07645</name>
</gene>
<sequence>MAVVSWPSELLRHLDAQYFPRFYNRSAGRALNGREQIIGTGNAIWDVMLSIPRDFDSRRVKQFEAAVASMNGRANVTDFAICSPDRFDHSVSPLQTPHSDGTWFEDGFGYAEDKGVHPVTFTADAPAGSNVLTQDLTDPVRPSLRVGDEFSHQKFLHRVTAHLSGGRIRIEPSLRVGIAAGEPVAVDPPVIRLRFASDDEGRRTREYLRYGAPVDLRFVEVFDR</sequence>
<dbReference type="RefSeq" id="WP_142834219.1">
    <property type="nucleotide sequence ID" value="NZ_VFSV01000009.1"/>
</dbReference>
<keyword evidence="2" id="KW-1185">Reference proteome</keyword>
<evidence type="ECO:0000313" key="2">
    <source>
        <dbReference type="Proteomes" id="UP000318590"/>
    </source>
</evidence>
<dbReference type="AlphaFoldDB" id="A0A547Q6C9"/>